<dbReference type="InterPro" id="IPR017518">
    <property type="entry name" value="CHP03084"/>
</dbReference>
<dbReference type="Pfam" id="PF08608">
    <property type="entry name" value="Wyosine_form"/>
    <property type="match status" value="1"/>
</dbReference>
<dbReference type="Pfam" id="PF11716">
    <property type="entry name" value="MDMPI_N"/>
    <property type="match status" value="1"/>
</dbReference>
<organism evidence="3 4">
    <name type="scientific">Calidifontibacter indicus</name>
    <dbReference type="NCBI Taxonomy" id="419650"/>
    <lineage>
        <taxon>Bacteria</taxon>
        <taxon>Bacillati</taxon>
        <taxon>Actinomycetota</taxon>
        <taxon>Actinomycetes</taxon>
        <taxon>Micrococcales</taxon>
        <taxon>Dermacoccaceae</taxon>
        <taxon>Calidifontibacter</taxon>
    </lineage>
</organism>
<dbReference type="NCBIfam" id="TIGR03084">
    <property type="entry name" value="TIGR03084 family metal-binding protein"/>
    <property type="match status" value="1"/>
</dbReference>
<dbReference type="OrthoDB" id="113180at2"/>
<reference evidence="3 4" key="1">
    <citation type="submission" date="2018-08" db="EMBL/GenBank/DDBJ databases">
        <title>Sequencing the genomes of 1000 actinobacteria strains.</title>
        <authorList>
            <person name="Klenk H.-P."/>
        </authorList>
    </citation>
    <scope>NUCLEOTIDE SEQUENCE [LARGE SCALE GENOMIC DNA]</scope>
    <source>
        <strain evidence="3 4">DSM 22967</strain>
    </source>
</reference>
<feature type="domain" description="tRNA wybutosine-synthesis" evidence="1">
    <location>
        <begin position="183"/>
        <end position="227"/>
    </location>
</feature>
<dbReference type="NCBIfam" id="TIGR03083">
    <property type="entry name" value="maleylpyruvate isomerase family mycothiol-dependent enzyme"/>
    <property type="match status" value="1"/>
</dbReference>
<name>A0A3D9UPS4_9MICO</name>
<comment type="caution">
    <text evidence="3">The sequence shown here is derived from an EMBL/GenBank/DDBJ whole genome shotgun (WGS) entry which is preliminary data.</text>
</comment>
<gene>
    <name evidence="3" type="ORF">DFJ65_2525</name>
</gene>
<protein>
    <submittedName>
        <fullName evidence="3">Uncharacterized protein (TIGR03084 family)</fullName>
    </submittedName>
</protein>
<evidence type="ECO:0000313" key="4">
    <source>
        <dbReference type="Proteomes" id="UP000256253"/>
    </source>
</evidence>
<proteinExistence type="predicted"/>
<dbReference type="InterPro" id="IPR013917">
    <property type="entry name" value="tRNA_wybutosine-synth"/>
</dbReference>
<dbReference type="AlphaFoldDB" id="A0A3D9UPS4"/>
<dbReference type="InterPro" id="IPR017517">
    <property type="entry name" value="Maleyloyr_isom"/>
</dbReference>
<keyword evidence="4" id="KW-1185">Reference proteome</keyword>
<dbReference type="InterPro" id="IPR034660">
    <property type="entry name" value="DinB/YfiT-like"/>
</dbReference>
<sequence>MTSESAIATNFLAEAQVLDDLVQGLDDAGWRRPTPAPRWTIAHQIAHLLWTDEVALLAVTDPAAFDDAIAQAAKNPLGHVDEQADELAQLAADELLQRWRTARSALGSALDAADPGVKLPWFGPPMAPRSMATARLMETWAHGQDVADALDARREPTARLRDIAHLGVRTRDFAYRINGLESPANEFRIELQAPDSADVWKWGPPDAADTVRGTAEDFCLLVTQRREPEQTALEFTGEAAHWATFAQAFAGAPKSAVRGRA</sequence>
<dbReference type="Proteomes" id="UP000256253">
    <property type="component" value="Unassembled WGS sequence"/>
</dbReference>
<dbReference type="GO" id="GO:0046872">
    <property type="term" value="F:metal ion binding"/>
    <property type="evidence" value="ECO:0007669"/>
    <property type="project" value="InterPro"/>
</dbReference>
<dbReference type="SUPFAM" id="SSF109854">
    <property type="entry name" value="DinB/YfiT-like putative metalloenzymes"/>
    <property type="match status" value="1"/>
</dbReference>
<accession>A0A3D9UPS4</accession>
<dbReference type="EMBL" id="QTUA01000001">
    <property type="protein sequence ID" value="REF31458.1"/>
    <property type="molecule type" value="Genomic_DNA"/>
</dbReference>
<dbReference type="RefSeq" id="WP_115923287.1">
    <property type="nucleotide sequence ID" value="NZ_QTUA01000001.1"/>
</dbReference>
<evidence type="ECO:0000259" key="1">
    <source>
        <dbReference type="Pfam" id="PF08608"/>
    </source>
</evidence>
<dbReference type="Gene3D" id="1.20.120.450">
    <property type="entry name" value="dinb family like domain"/>
    <property type="match status" value="1"/>
</dbReference>
<feature type="domain" description="Mycothiol-dependent maleylpyruvate isomerase metal-binding" evidence="2">
    <location>
        <begin position="12"/>
        <end position="147"/>
    </location>
</feature>
<evidence type="ECO:0000259" key="2">
    <source>
        <dbReference type="Pfam" id="PF11716"/>
    </source>
</evidence>
<dbReference type="InterPro" id="IPR024344">
    <property type="entry name" value="MDMPI_metal-binding"/>
</dbReference>
<evidence type="ECO:0000313" key="3">
    <source>
        <dbReference type="EMBL" id="REF31458.1"/>
    </source>
</evidence>